<evidence type="ECO:0000256" key="3">
    <source>
        <dbReference type="ARBA" id="ARBA00022833"/>
    </source>
</evidence>
<gene>
    <name evidence="6" type="ORF">PFX98_11020</name>
</gene>
<evidence type="ECO:0000313" key="7">
    <source>
        <dbReference type="Proteomes" id="UP001177769"/>
    </source>
</evidence>
<evidence type="ECO:0000313" key="6">
    <source>
        <dbReference type="EMBL" id="WIT14126.1"/>
    </source>
</evidence>
<evidence type="ECO:0000256" key="4">
    <source>
        <dbReference type="ARBA" id="ARBA00023239"/>
    </source>
</evidence>
<dbReference type="InterPro" id="IPR006913">
    <property type="entry name" value="CENP-V/GFA"/>
</dbReference>
<dbReference type="SUPFAM" id="SSF51316">
    <property type="entry name" value="Mss4-like"/>
    <property type="match status" value="1"/>
</dbReference>
<keyword evidence="3" id="KW-0862">Zinc</keyword>
<dbReference type="Pfam" id="PF04828">
    <property type="entry name" value="GFA"/>
    <property type="match status" value="1"/>
</dbReference>
<organism evidence="6 7">
    <name type="scientific">Paucibacter sediminis</name>
    <dbReference type="NCBI Taxonomy" id="3019553"/>
    <lineage>
        <taxon>Bacteria</taxon>
        <taxon>Pseudomonadati</taxon>
        <taxon>Pseudomonadota</taxon>
        <taxon>Betaproteobacteria</taxon>
        <taxon>Burkholderiales</taxon>
        <taxon>Sphaerotilaceae</taxon>
        <taxon>Roseateles</taxon>
    </lineage>
</organism>
<reference evidence="6" key="1">
    <citation type="submission" date="2023-01" db="EMBL/GenBank/DDBJ databases">
        <title>Whole genome sequence of Paucibacter sp. S2-9 isolated from pond sediment.</title>
        <authorList>
            <person name="Jung J.Y."/>
        </authorList>
    </citation>
    <scope>NUCLEOTIDE SEQUENCE</scope>
    <source>
        <strain evidence="6">S2-9</strain>
    </source>
</reference>
<dbReference type="KEGG" id="pais:PFX98_11020"/>
<dbReference type="PANTHER" id="PTHR33337">
    <property type="entry name" value="GFA DOMAIN-CONTAINING PROTEIN"/>
    <property type="match status" value="1"/>
</dbReference>
<comment type="similarity">
    <text evidence="1">Belongs to the Gfa family.</text>
</comment>
<keyword evidence="2" id="KW-0479">Metal-binding</keyword>
<keyword evidence="7" id="KW-1185">Reference proteome</keyword>
<dbReference type="PROSITE" id="PS51891">
    <property type="entry name" value="CENP_V_GFA"/>
    <property type="match status" value="1"/>
</dbReference>
<dbReference type="EMBL" id="CP116346">
    <property type="protein sequence ID" value="WIT14126.1"/>
    <property type="molecule type" value="Genomic_DNA"/>
</dbReference>
<dbReference type="Proteomes" id="UP001177769">
    <property type="component" value="Chromosome"/>
</dbReference>
<feature type="domain" description="CENP-V/GFA" evidence="5">
    <location>
        <begin position="3"/>
        <end position="120"/>
    </location>
</feature>
<sequence length="132" mass="14080">MKIHGQCHCGSISFTAEADPSKVVVCHCTDCQTMSGAPYRAVLPVPAQDFTLTGTPKVYIKTAQSGNRRAQAFCGECGTPLYATSPDAPAVYGVRLGCVAERSQLEPVKQIWTASAMPWVHDLENLPGTPGQ</sequence>
<accession>A0AA95NQ47</accession>
<dbReference type="PANTHER" id="PTHR33337:SF40">
    <property type="entry name" value="CENP-V_GFA DOMAIN-CONTAINING PROTEIN-RELATED"/>
    <property type="match status" value="1"/>
</dbReference>
<dbReference type="Gene3D" id="3.90.1590.10">
    <property type="entry name" value="glutathione-dependent formaldehyde- activating enzyme (gfa)"/>
    <property type="match status" value="1"/>
</dbReference>
<protein>
    <submittedName>
        <fullName evidence="6">GFA family protein</fullName>
    </submittedName>
</protein>
<evidence type="ECO:0000256" key="1">
    <source>
        <dbReference type="ARBA" id="ARBA00005495"/>
    </source>
</evidence>
<evidence type="ECO:0000259" key="5">
    <source>
        <dbReference type="PROSITE" id="PS51891"/>
    </source>
</evidence>
<dbReference type="RefSeq" id="WP_285235249.1">
    <property type="nucleotide sequence ID" value="NZ_CP116346.1"/>
</dbReference>
<dbReference type="GO" id="GO:0046872">
    <property type="term" value="F:metal ion binding"/>
    <property type="evidence" value="ECO:0007669"/>
    <property type="project" value="UniProtKB-KW"/>
</dbReference>
<dbReference type="AlphaFoldDB" id="A0AA95NQ47"/>
<proteinExistence type="inferred from homology"/>
<evidence type="ECO:0000256" key="2">
    <source>
        <dbReference type="ARBA" id="ARBA00022723"/>
    </source>
</evidence>
<name>A0AA95NQ47_9BURK</name>
<dbReference type="InterPro" id="IPR011057">
    <property type="entry name" value="Mss4-like_sf"/>
</dbReference>
<dbReference type="GO" id="GO:0016846">
    <property type="term" value="F:carbon-sulfur lyase activity"/>
    <property type="evidence" value="ECO:0007669"/>
    <property type="project" value="InterPro"/>
</dbReference>
<keyword evidence="4" id="KW-0456">Lyase</keyword>